<keyword evidence="4" id="KW-1185">Reference proteome</keyword>
<dbReference type="SUPFAM" id="SSF53335">
    <property type="entry name" value="S-adenosyl-L-methionine-dependent methyltransferases"/>
    <property type="match status" value="1"/>
</dbReference>
<dbReference type="Gene3D" id="3.40.50.150">
    <property type="entry name" value="Vaccinia Virus protein VP39"/>
    <property type="match status" value="1"/>
</dbReference>
<evidence type="ECO:0000313" key="4">
    <source>
        <dbReference type="Proteomes" id="UP000636960"/>
    </source>
</evidence>
<evidence type="ECO:0000256" key="1">
    <source>
        <dbReference type="ARBA" id="ARBA00022679"/>
    </source>
</evidence>
<reference evidence="3" key="1">
    <citation type="submission" date="2021-01" db="EMBL/GenBank/DDBJ databases">
        <title>Whole genome shotgun sequence of Actinoplanes rishiriensis NBRC 108556.</title>
        <authorList>
            <person name="Komaki H."/>
            <person name="Tamura T."/>
        </authorList>
    </citation>
    <scope>NUCLEOTIDE SEQUENCE</scope>
    <source>
        <strain evidence="3">NBRC 108556</strain>
    </source>
</reference>
<dbReference type="Proteomes" id="UP000636960">
    <property type="component" value="Unassembled WGS sequence"/>
</dbReference>
<protein>
    <recommendedName>
        <fullName evidence="2">Polyketide synthase-like methyltransferase domain-containing protein</fullName>
    </recommendedName>
</protein>
<evidence type="ECO:0000259" key="2">
    <source>
        <dbReference type="SMART" id="SM00828"/>
    </source>
</evidence>
<dbReference type="SMART" id="SM00828">
    <property type="entry name" value="PKS_MT"/>
    <property type="match status" value="1"/>
</dbReference>
<dbReference type="InterPro" id="IPR025714">
    <property type="entry name" value="Methyltranfer_dom"/>
</dbReference>
<name>A0A919JYM4_9ACTN</name>
<proteinExistence type="predicted"/>
<keyword evidence="1" id="KW-0808">Transferase</keyword>
<comment type="caution">
    <text evidence="3">The sequence shown here is derived from an EMBL/GenBank/DDBJ whole genome shotgun (WGS) entry which is preliminary data.</text>
</comment>
<dbReference type="GO" id="GO:0016740">
    <property type="term" value="F:transferase activity"/>
    <property type="evidence" value="ECO:0007669"/>
    <property type="project" value="UniProtKB-KW"/>
</dbReference>
<dbReference type="InterPro" id="IPR053173">
    <property type="entry name" value="SAM-binding_MTase"/>
</dbReference>
<sequence length="364" mass="38829">MTTTQLTTTQLTTTINPAEIEAFAGRVTADTSAWMVTTMAMIGDRLGLWQVFADGAARTTAEFAGQAGISRRYAQEWLSSMASHGYLTYDPATGGFALPAAAVPVLAADSPVYFGGLHQALYGLTAVLDRITDAFRHGNGVPMSEYGDDWWEGLERFTGGAFDHLLPQQWLPAMPAVQRRLEAGAAVADVGCGRGRALIVLAQHFPQSRFTGFDIHPESIAAARQAAAEAGVSDRVVFECLDAAAGLPGTYDVITTFDVIHDAAEPDRLLRAIRAALRTDGRYVCVDINASHELPANAGPLGAYFYGISVLYCLSTSLAQHGAGLGTCGFNEHTARLMCAAAGFGEVRRTEIDNPFNIVYEVSA</sequence>
<dbReference type="Pfam" id="PF13847">
    <property type="entry name" value="Methyltransf_31"/>
    <property type="match status" value="1"/>
</dbReference>
<dbReference type="EMBL" id="BOMV01000034">
    <property type="protein sequence ID" value="GIE95629.1"/>
    <property type="molecule type" value="Genomic_DNA"/>
</dbReference>
<evidence type="ECO:0000313" key="3">
    <source>
        <dbReference type="EMBL" id="GIE95629.1"/>
    </source>
</evidence>
<dbReference type="AlphaFoldDB" id="A0A919JYM4"/>
<dbReference type="Pfam" id="PF21320">
    <property type="entry name" value="WHD_Rv2258c"/>
    <property type="match status" value="1"/>
</dbReference>
<organism evidence="3 4">
    <name type="scientific">Paractinoplanes rishiriensis</name>
    <dbReference type="NCBI Taxonomy" id="1050105"/>
    <lineage>
        <taxon>Bacteria</taxon>
        <taxon>Bacillati</taxon>
        <taxon>Actinomycetota</taxon>
        <taxon>Actinomycetes</taxon>
        <taxon>Micromonosporales</taxon>
        <taxon>Micromonosporaceae</taxon>
        <taxon>Paractinoplanes</taxon>
    </lineage>
</organism>
<dbReference type="RefSeq" id="WP_203781918.1">
    <property type="nucleotide sequence ID" value="NZ_BOMV01000034.1"/>
</dbReference>
<accession>A0A919JYM4</accession>
<dbReference type="PANTHER" id="PTHR45128">
    <property type="entry name" value="METHYLTRANSFERASE TYPE 11"/>
    <property type="match status" value="1"/>
</dbReference>
<feature type="domain" description="Polyketide synthase-like methyltransferase" evidence="2">
    <location>
        <begin position="162"/>
        <end position="364"/>
    </location>
</feature>
<dbReference type="PANTHER" id="PTHR45128:SF2">
    <property type="entry name" value="METHYLTRANSFERASE DOMAIN-CONTAINING PROTEIN"/>
    <property type="match status" value="1"/>
</dbReference>
<dbReference type="CDD" id="cd02440">
    <property type="entry name" value="AdoMet_MTases"/>
    <property type="match status" value="1"/>
</dbReference>
<dbReference type="InterPro" id="IPR020803">
    <property type="entry name" value="MeTfrase_dom"/>
</dbReference>
<gene>
    <name evidence="3" type="ORF">Ari01nite_30940</name>
</gene>
<dbReference type="InterPro" id="IPR029063">
    <property type="entry name" value="SAM-dependent_MTases_sf"/>
</dbReference>
<dbReference type="InterPro" id="IPR048711">
    <property type="entry name" value="WHD_Rv2258c"/>
</dbReference>